<evidence type="ECO:0000313" key="13">
    <source>
        <dbReference type="EMBL" id="AKH21446.1"/>
    </source>
</evidence>
<dbReference type="Gene3D" id="3.55.40.10">
    <property type="entry name" value="minor pseudopilin epsh domain"/>
    <property type="match status" value="1"/>
</dbReference>
<evidence type="ECO:0000256" key="1">
    <source>
        <dbReference type="ARBA" id="ARBA00004377"/>
    </source>
</evidence>
<keyword evidence="8 11" id="KW-0472">Membrane</keyword>
<keyword evidence="3" id="KW-1003">Cell membrane</keyword>
<dbReference type="EMBL" id="CP011412">
    <property type="protein sequence ID" value="AKH21446.1"/>
    <property type="molecule type" value="Genomic_DNA"/>
</dbReference>
<keyword evidence="6 11" id="KW-0812">Transmembrane</keyword>
<accession>A0A0F7JYN1</accession>
<organism evidence="13 14">
    <name type="scientific">Sedimenticola thiotaurini</name>
    <dbReference type="NCBI Taxonomy" id="1543721"/>
    <lineage>
        <taxon>Bacteria</taxon>
        <taxon>Pseudomonadati</taxon>
        <taxon>Pseudomonadota</taxon>
        <taxon>Gammaproteobacteria</taxon>
        <taxon>Chromatiales</taxon>
        <taxon>Sedimenticolaceae</taxon>
        <taxon>Sedimenticola</taxon>
    </lineage>
</organism>
<keyword evidence="14" id="KW-1185">Reference proteome</keyword>
<keyword evidence="5" id="KW-0997">Cell inner membrane</keyword>
<dbReference type="KEGG" id="seds:AAY24_15035"/>
<dbReference type="SUPFAM" id="SSF54523">
    <property type="entry name" value="Pili subunits"/>
    <property type="match status" value="1"/>
</dbReference>
<dbReference type="GO" id="GO:0015628">
    <property type="term" value="P:protein secretion by the type II secretion system"/>
    <property type="evidence" value="ECO:0007669"/>
    <property type="project" value="InterPro"/>
</dbReference>
<name>A0A0F7JYN1_9GAMM</name>
<dbReference type="InterPro" id="IPR045584">
    <property type="entry name" value="Pilin-like"/>
</dbReference>
<reference evidence="13 14" key="1">
    <citation type="journal article" date="2015" name="Genome Announc.">
        <title>Complete Genome Sequence of Sedimenticola thiotaurini Strain SIP-G1, a Polyphosphate- and Polyhydroxyalkanoate-Accumulating Sulfur-Oxidizing Gammaproteobacterium Isolated from Salt Marsh Sediments.</title>
        <authorList>
            <person name="Flood B.E."/>
            <person name="Jones D.S."/>
            <person name="Bailey J.V."/>
        </authorList>
    </citation>
    <scope>NUCLEOTIDE SEQUENCE [LARGE SCALE GENOMIC DNA]</scope>
    <source>
        <strain evidence="13 14">SIP-G1</strain>
    </source>
</reference>
<dbReference type="Pfam" id="PF12019">
    <property type="entry name" value="GspH"/>
    <property type="match status" value="1"/>
</dbReference>
<comment type="similarity">
    <text evidence="9">Belongs to the GSP H family.</text>
</comment>
<dbReference type="InterPro" id="IPR022346">
    <property type="entry name" value="T2SS_GspH"/>
</dbReference>
<feature type="domain" description="General secretion pathway GspH" evidence="12">
    <location>
        <begin position="46"/>
        <end position="164"/>
    </location>
</feature>
<evidence type="ECO:0000256" key="2">
    <source>
        <dbReference type="ARBA" id="ARBA00021549"/>
    </source>
</evidence>
<dbReference type="Pfam" id="PF07963">
    <property type="entry name" value="N_methyl"/>
    <property type="match status" value="1"/>
</dbReference>
<evidence type="ECO:0000256" key="4">
    <source>
        <dbReference type="ARBA" id="ARBA00022481"/>
    </source>
</evidence>
<gene>
    <name evidence="13" type="ORF">AAY24_15035</name>
</gene>
<protein>
    <recommendedName>
        <fullName evidence="2">Type II secretion system protein H</fullName>
    </recommendedName>
    <alternativeName>
        <fullName evidence="10">General secretion pathway protein H</fullName>
    </alternativeName>
</protein>
<evidence type="ECO:0000256" key="3">
    <source>
        <dbReference type="ARBA" id="ARBA00022475"/>
    </source>
</evidence>
<comment type="subcellular location">
    <subcellularLocation>
        <location evidence="1">Cell inner membrane</location>
        <topology evidence="1">Single-pass membrane protein</topology>
    </subcellularLocation>
</comment>
<dbReference type="InterPro" id="IPR012902">
    <property type="entry name" value="N_methyl_site"/>
</dbReference>
<dbReference type="OrthoDB" id="2313614at2"/>
<feature type="transmembrane region" description="Helical" evidence="11">
    <location>
        <begin position="12"/>
        <end position="34"/>
    </location>
</feature>
<evidence type="ECO:0000313" key="14">
    <source>
        <dbReference type="Proteomes" id="UP000034410"/>
    </source>
</evidence>
<evidence type="ECO:0000256" key="7">
    <source>
        <dbReference type="ARBA" id="ARBA00022989"/>
    </source>
</evidence>
<dbReference type="GO" id="GO:0005886">
    <property type="term" value="C:plasma membrane"/>
    <property type="evidence" value="ECO:0007669"/>
    <property type="project" value="UniProtKB-SubCell"/>
</dbReference>
<evidence type="ECO:0000256" key="5">
    <source>
        <dbReference type="ARBA" id="ARBA00022519"/>
    </source>
</evidence>
<dbReference type="GO" id="GO:0015627">
    <property type="term" value="C:type II protein secretion system complex"/>
    <property type="evidence" value="ECO:0007669"/>
    <property type="project" value="InterPro"/>
</dbReference>
<evidence type="ECO:0000256" key="6">
    <source>
        <dbReference type="ARBA" id="ARBA00022692"/>
    </source>
</evidence>
<dbReference type="RefSeq" id="WP_046860371.1">
    <property type="nucleotide sequence ID" value="NZ_CP011412.1"/>
</dbReference>
<dbReference type="Proteomes" id="UP000034410">
    <property type="component" value="Chromosome"/>
</dbReference>
<dbReference type="NCBIfam" id="TIGR02532">
    <property type="entry name" value="IV_pilin_GFxxxE"/>
    <property type="match status" value="1"/>
</dbReference>
<sequence length="174" mass="18368">MKRKGSKNSGFTLIELMITIAVVAILLAIAVPSFTSMLINNRLNTQANEMVALFALARSEATKRGAEVRVAAQDANDWTKGWNVLVDDNKDGDFNDAGDVLSVLAPFPKSTVVAGGSNSLTIPGVVVFDSRGALVPRGDVFSMVISDPGCTGDQKRTLIVSTTGRPSITRSACP</sequence>
<evidence type="ECO:0000256" key="8">
    <source>
        <dbReference type="ARBA" id="ARBA00023136"/>
    </source>
</evidence>
<keyword evidence="4" id="KW-0488">Methylation</keyword>
<proteinExistence type="inferred from homology"/>
<evidence type="ECO:0000256" key="10">
    <source>
        <dbReference type="ARBA" id="ARBA00030775"/>
    </source>
</evidence>
<evidence type="ECO:0000256" key="11">
    <source>
        <dbReference type="SAM" id="Phobius"/>
    </source>
</evidence>
<dbReference type="AlphaFoldDB" id="A0A0F7JYN1"/>
<evidence type="ECO:0000259" key="12">
    <source>
        <dbReference type="Pfam" id="PF12019"/>
    </source>
</evidence>
<dbReference type="PROSITE" id="PS00409">
    <property type="entry name" value="PROKAR_NTER_METHYL"/>
    <property type="match status" value="1"/>
</dbReference>
<evidence type="ECO:0000256" key="9">
    <source>
        <dbReference type="ARBA" id="ARBA00025772"/>
    </source>
</evidence>
<keyword evidence="7 11" id="KW-1133">Transmembrane helix</keyword>